<accession>A0A517RJQ6</accession>
<evidence type="ECO:0000313" key="2">
    <source>
        <dbReference type="EMBL" id="QDT44099.1"/>
    </source>
</evidence>
<dbReference type="RefSeq" id="WP_145219271.1">
    <property type="nucleotide sequence ID" value="NZ_CP036269.1"/>
</dbReference>
<keyword evidence="1" id="KW-0472">Membrane</keyword>
<feature type="transmembrane region" description="Helical" evidence="1">
    <location>
        <begin position="88"/>
        <end position="110"/>
    </location>
</feature>
<dbReference type="PANTHER" id="PTHR34980">
    <property type="entry name" value="INNER MEMBRANE PROTEIN-RELATED-RELATED"/>
    <property type="match status" value="1"/>
</dbReference>
<dbReference type="KEGG" id="gaz:Pan241w_42050"/>
<feature type="transmembrane region" description="Helical" evidence="1">
    <location>
        <begin position="21"/>
        <end position="44"/>
    </location>
</feature>
<reference evidence="2 3" key="1">
    <citation type="submission" date="2019-02" db="EMBL/GenBank/DDBJ databases">
        <title>Deep-cultivation of Planctomycetes and their phenomic and genomic characterization uncovers novel biology.</title>
        <authorList>
            <person name="Wiegand S."/>
            <person name="Jogler M."/>
            <person name="Boedeker C."/>
            <person name="Pinto D."/>
            <person name="Vollmers J."/>
            <person name="Rivas-Marin E."/>
            <person name="Kohn T."/>
            <person name="Peeters S.H."/>
            <person name="Heuer A."/>
            <person name="Rast P."/>
            <person name="Oberbeckmann S."/>
            <person name="Bunk B."/>
            <person name="Jeske O."/>
            <person name="Meyerdierks A."/>
            <person name="Storesund J.E."/>
            <person name="Kallscheuer N."/>
            <person name="Luecker S."/>
            <person name="Lage O.M."/>
            <person name="Pohl T."/>
            <person name="Merkel B.J."/>
            <person name="Hornburger P."/>
            <person name="Mueller R.-W."/>
            <person name="Bruemmer F."/>
            <person name="Labrenz M."/>
            <person name="Spormann A.M."/>
            <person name="Op den Camp H."/>
            <person name="Overmann J."/>
            <person name="Amann R."/>
            <person name="Jetten M.S.M."/>
            <person name="Mascher T."/>
            <person name="Medema M.H."/>
            <person name="Devos D.P."/>
            <person name="Kaster A.-K."/>
            <person name="Ovreas L."/>
            <person name="Rohde M."/>
            <person name="Galperin M.Y."/>
            <person name="Jogler C."/>
        </authorList>
    </citation>
    <scope>NUCLEOTIDE SEQUENCE [LARGE SCALE GENOMIC DNA]</scope>
    <source>
        <strain evidence="2 3">Pan241w</strain>
    </source>
</reference>
<dbReference type="InterPro" id="IPR008523">
    <property type="entry name" value="DUF805"/>
</dbReference>
<keyword evidence="1" id="KW-0812">Transmembrane</keyword>
<proteinExistence type="predicted"/>
<evidence type="ECO:0000313" key="3">
    <source>
        <dbReference type="Proteomes" id="UP000317171"/>
    </source>
</evidence>
<gene>
    <name evidence="2" type="primary">yhaH_2</name>
    <name evidence="2" type="ORF">Pan241w_42050</name>
</gene>
<name>A0A517RJQ6_9PLAN</name>
<dbReference type="GO" id="GO:0005886">
    <property type="term" value="C:plasma membrane"/>
    <property type="evidence" value="ECO:0007669"/>
    <property type="project" value="TreeGrafter"/>
</dbReference>
<dbReference type="Pfam" id="PF05656">
    <property type="entry name" value="DUF805"/>
    <property type="match status" value="1"/>
</dbReference>
<feature type="transmembrane region" description="Helical" evidence="1">
    <location>
        <begin position="56"/>
        <end position="76"/>
    </location>
</feature>
<keyword evidence="1" id="KW-1133">Transmembrane helix</keyword>
<sequence length="129" mass="14405">MHWYLTVLKKYAVLNGRAQRMEYWMFTLFDTLFTVLSFVVGTLFGNLLSESELPSGLGFGTLLCYLFVVLMPKLSVTVRRLHDTGRSALWLFIGLIPGIGTLVMFVLMVLDGEPGVNEYGPNPKVAPSV</sequence>
<protein>
    <submittedName>
        <fullName evidence="2">Inner membrane protein YhaH</fullName>
    </submittedName>
</protein>
<dbReference type="Proteomes" id="UP000317171">
    <property type="component" value="Chromosome"/>
</dbReference>
<dbReference type="OrthoDB" id="9812349at2"/>
<dbReference type="AlphaFoldDB" id="A0A517RJQ6"/>
<organism evidence="2 3">
    <name type="scientific">Gimesia alba</name>
    <dbReference type="NCBI Taxonomy" id="2527973"/>
    <lineage>
        <taxon>Bacteria</taxon>
        <taxon>Pseudomonadati</taxon>
        <taxon>Planctomycetota</taxon>
        <taxon>Planctomycetia</taxon>
        <taxon>Planctomycetales</taxon>
        <taxon>Planctomycetaceae</taxon>
        <taxon>Gimesia</taxon>
    </lineage>
</organism>
<dbReference type="PANTHER" id="PTHR34980:SF2">
    <property type="entry name" value="INNER MEMBRANE PROTEIN YHAH-RELATED"/>
    <property type="match status" value="1"/>
</dbReference>
<evidence type="ECO:0000256" key="1">
    <source>
        <dbReference type="SAM" id="Phobius"/>
    </source>
</evidence>
<keyword evidence="3" id="KW-1185">Reference proteome</keyword>
<dbReference type="EMBL" id="CP036269">
    <property type="protein sequence ID" value="QDT44099.1"/>
    <property type="molecule type" value="Genomic_DNA"/>
</dbReference>